<feature type="region of interest" description="Disordered" evidence="1">
    <location>
        <begin position="257"/>
        <end position="296"/>
    </location>
</feature>
<protein>
    <submittedName>
        <fullName evidence="2">Uncharacterized protein</fullName>
    </submittedName>
</protein>
<evidence type="ECO:0000313" key="2">
    <source>
        <dbReference type="EMBL" id="PWI70694.1"/>
    </source>
</evidence>
<evidence type="ECO:0000256" key="1">
    <source>
        <dbReference type="SAM" id="MobiDB-lite"/>
    </source>
</evidence>
<dbReference type="AlphaFoldDB" id="A0A2U3E892"/>
<sequence length="296" mass="31750">MRALLFVCVYGRWPPNADAPPAQVHALQHWAAHSITVAASSSAPRRHFRHVVRAPLQRLEQPTRGRGCVTVSPPEPLANGAESEPEGGGNVAWRPSAGAHRFACTHDGRRGAGTLGRPTLAAFDVHFDIDGRAEPTLPRRRARPAEKKKGLAMDGPSDGLGLDFGYYFAASRFQFVSVPMQSQSRKPVPVPVAPQKGQWQLPAASGFLECGAETARVTGEPWMGGQALPTGLLPIHGCFPRLSSPRSVCCSFARPGAVSETQSLPPPVPSIQANTRRPQSRIAQIPLHHPPVRPGS</sequence>
<gene>
    <name evidence="2" type="ORF">PCL_13093</name>
</gene>
<reference evidence="2 3" key="1">
    <citation type="journal article" date="2016" name="Front. Microbiol.">
        <title>Genome and transcriptome sequences reveal the specific parasitism of the nematophagous Purpureocillium lilacinum 36-1.</title>
        <authorList>
            <person name="Xie J."/>
            <person name="Li S."/>
            <person name="Mo C."/>
            <person name="Xiao X."/>
            <person name="Peng D."/>
            <person name="Wang G."/>
            <person name="Xiao Y."/>
        </authorList>
    </citation>
    <scope>NUCLEOTIDE SEQUENCE [LARGE SCALE GENOMIC DNA]</scope>
    <source>
        <strain evidence="2 3">36-1</strain>
    </source>
</reference>
<name>A0A2U3E892_PURLI</name>
<evidence type="ECO:0000313" key="3">
    <source>
        <dbReference type="Proteomes" id="UP000245956"/>
    </source>
</evidence>
<dbReference type="Proteomes" id="UP000245956">
    <property type="component" value="Unassembled WGS sequence"/>
</dbReference>
<proteinExistence type="predicted"/>
<organism evidence="2 3">
    <name type="scientific">Purpureocillium lilacinum</name>
    <name type="common">Paecilomyces lilacinus</name>
    <dbReference type="NCBI Taxonomy" id="33203"/>
    <lineage>
        <taxon>Eukaryota</taxon>
        <taxon>Fungi</taxon>
        <taxon>Dikarya</taxon>
        <taxon>Ascomycota</taxon>
        <taxon>Pezizomycotina</taxon>
        <taxon>Sordariomycetes</taxon>
        <taxon>Hypocreomycetidae</taxon>
        <taxon>Hypocreales</taxon>
        <taxon>Ophiocordycipitaceae</taxon>
        <taxon>Purpureocillium</taxon>
    </lineage>
</organism>
<accession>A0A2U3E892</accession>
<dbReference type="EMBL" id="LCWV01000009">
    <property type="protein sequence ID" value="PWI70694.1"/>
    <property type="molecule type" value="Genomic_DNA"/>
</dbReference>
<feature type="region of interest" description="Disordered" evidence="1">
    <location>
        <begin position="63"/>
        <end position="94"/>
    </location>
</feature>
<comment type="caution">
    <text evidence="2">The sequence shown here is derived from an EMBL/GenBank/DDBJ whole genome shotgun (WGS) entry which is preliminary data.</text>
</comment>